<keyword evidence="8" id="KW-1185">Reference proteome</keyword>
<dbReference type="InterPro" id="IPR002401">
    <property type="entry name" value="Cyt_P450_E_grp-I"/>
</dbReference>
<feature type="binding site" description="axial binding residue" evidence="3">
    <location>
        <position position="1219"/>
    </location>
    <ligand>
        <name>heme</name>
        <dbReference type="ChEBI" id="CHEBI:30413"/>
    </ligand>
    <ligandPart>
        <name>Fe</name>
        <dbReference type="ChEBI" id="CHEBI:18248"/>
    </ligandPart>
</feature>
<dbReference type="InterPro" id="IPR001128">
    <property type="entry name" value="Cyt_P450"/>
</dbReference>
<keyword evidence="3" id="KW-0349">Heme</keyword>
<dbReference type="Pfam" id="PF00067">
    <property type="entry name" value="p450"/>
    <property type="match status" value="1"/>
</dbReference>
<dbReference type="AlphaFoldDB" id="A0A8H7BM45"/>
<keyword evidence="5" id="KW-0472">Membrane</keyword>
<reference evidence="7" key="1">
    <citation type="submission" date="2020-01" db="EMBL/GenBank/DDBJ databases">
        <authorList>
            <person name="Feng Z.H.Z."/>
        </authorList>
    </citation>
    <scope>NUCLEOTIDE SEQUENCE</scope>
    <source>
        <strain evidence="7">CBS107.38</strain>
    </source>
</reference>
<reference evidence="7" key="2">
    <citation type="submission" date="2020-08" db="EMBL/GenBank/DDBJ databases">
        <title>Draft Genome Sequence of Cumin Blight Pathogen Alternaria burnsii.</title>
        <authorList>
            <person name="Feng Z."/>
        </authorList>
    </citation>
    <scope>NUCLEOTIDE SEQUENCE</scope>
    <source>
        <strain evidence="7">CBS107.38</strain>
    </source>
</reference>
<feature type="region of interest" description="Disordered" evidence="4">
    <location>
        <begin position="1"/>
        <end position="48"/>
    </location>
</feature>
<protein>
    <submittedName>
        <fullName evidence="7">Lccl domain-containing protein</fullName>
    </submittedName>
</protein>
<evidence type="ECO:0000313" key="7">
    <source>
        <dbReference type="EMBL" id="KAF7682007.1"/>
    </source>
</evidence>
<dbReference type="Gene3D" id="3.50.4.10">
    <property type="entry name" value="Hepatocyte Growth Factor"/>
    <property type="match status" value="1"/>
</dbReference>
<dbReference type="SMART" id="SM00603">
    <property type="entry name" value="LCCL"/>
    <property type="match status" value="1"/>
</dbReference>
<evidence type="ECO:0000259" key="6">
    <source>
        <dbReference type="PROSITE" id="PS50820"/>
    </source>
</evidence>
<dbReference type="Gene3D" id="2.170.130.20">
    <property type="entry name" value="LCCL-like domain"/>
    <property type="match status" value="1"/>
</dbReference>
<dbReference type="PANTHER" id="PTHR31331">
    <property type="entry name" value="LCCL DOMAIN PROTEIN (AFU_ORTHOLOGUE AFUA_5G08630)"/>
    <property type="match status" value="1"/>
</dbReference>
<keyword evidence="1 3" id="KW-0479">Metal-binding</keyword>
<feature type="domain" description="LCCL" evidence="6">
    <location>
        <begin position="209"/>
        <end position="261"/>
    </location>
</feature>
<proteinExistence type="predicted"/>
<comment type="cofactor">
    <cofactor evidence="3">
        <name>heme</name>
        <dbReference type="ChEBI" id="CHEBI:30413"/>
    </cofactor>
</comment>
<dbReference type="InterPro" id="IPR051957">
    <property type="entry name" value="CRISP-LCCL_domain"/>
</dbReference>
<feature type="transmembrane region" description="Helical" evidence="5">
    <location>
        <begin position="416"/>
        <end position="437"/>
    </location>
</feature>
<dbReference type="InterPro" id="IPR017972">
    <property type="entry name" value="Cyt_P450_CS"/>
</dbReference>
<dbReference type="Gene3D" id="1.10.630.10">
    <property type="entry name" value="Cytochrome P450"/>
    <property type="match status" value="1"/>
</dbReference>
<dbReference type="GeneID" id="62199208"/>
<feature type="transmembrane region" description="Helical" evidence="5">
    <location>
        <begin position="309"/>
        <end position="325"/>
    </location>
</feature>
<name>A0A8H7BM45_9PLEO</name>
<dbReference type="Proteomes" id="UP000596902">
    <property type="component" value="Unassembled WGS sequence"/>
</dbReference>
<feature type="transmembrane region" description="Helical" evidence="5">
    <location>
        <begin position="378"/>
        <end position="395"/>
    </location>
</feature>
<evidence type="ECO:0000256" key="3">
    <source>
        <dbReference type="PIRSR" id="PIRSR602401-1"/>
    </source>
</evidence>
<evidence type="ECO:0000256" key="4">
    <source>
        <dbReference type="SAM" id="MobiDB-lite"/>
    </source>
</evidence>
<dbReference type="GO" id="GO:0016705">
    <property type="term" value="F:oxidoreductase activity, acting on paired donors, with incorporation or reduction of molecular oxygen"/>
    <property type="evidence" value="ECO:0007669"/>
    <property type="project" value="InterPro"/>
</dbReference>
<dbReference type="InterPro" id="IPR036609">
    <property type="entry name" value="LCCL_sf"/>
</dbReference>
<dbReference type="PRINTS" id="PR00463">
    <property type="entry name" value="EP450I"/>
</dbReference>
<evidence type="ECO:0000256" key="5">
    <source>
        <dbReference type="SAM" id="Phobius"/>
    </source>
</evidence>
<dbReference type="EMBL" id="JAAABM010000001">
    <property type="protein sequence ID" value="KAF7682007.1"/>
    <property type="molecule type" value="Genomic_DNA"/>
</dbReference>
<dbReference type="InterPro" id="IPR036396">
    <property type="entry name" value="Cyt_P450_sf"/>
</dbReference>
<feature type="transmembrane region" description="Helical" evidence="5">
    <location>
        <begin position="345"/>
        <end position="363"/>
    </location>
</feature>
<dbReference type="Pfam" id="PF03815">
    <property type="entry name" value="LCCL"/>
    <property type="match status" value="1"/>
</dbReference>
<dbReference type="SUPFAM" id="SSF69848">
    <property type="entry name" value="LCCL domain"/>
    <property type="match status" value="1"/>
</dbReference>
<evidence type="ECO:0000313" key="8">
    <source>
        <dbReference type="Proteomes" id="UP000596902"/>
    </source>
</evidence>
<organism evidence="7 8">
    <name type="scientific">Alternaria burnsii</name>
    <dbReference type="NCBI Taxonomy" id="1187904"/>
    <lineage>
        <taxon>Eukaryota</taxon>
        <taxon>Fungi</taxon>
        <taxon>Dikarya</taxon>
        <taxon>Ascomycota</taxon>
        <taxon>Pezizomycotina</taxon>
        <taxon>Dothideomycetes</taxon>
        <taxon>Pleosporomycetidae</taxon>
        <taxon>Pleosporales</taxon>
        <taxon>Pleosporineae</taxon>
        <taxon>Pleosporaceae</taxon>
        <taxon>Alternaria</taxon>
        <taxon>Alternaria sect. Alternaria</taxon>
    </lineage>
</organism>
<dbReference type="CDD" id="cd11062">
    <property type="entry name" value="CYP58-like"/>
    <property type="match status" value="1"/>
</dbReference>
<comment type="caution">
    <text evidence="7">The sequence shown here is derived from an EMBL/GenBank/DDBJ whole genome shotgun (WGS) entry which is preliminary data.</text>
</comment>
<sequence length="1272" mass="141195">MDLSSQYGKKKGPDFQRLNVIMPMSLQNGSDDDHHDEERGDPVSGAANMDEEEAHLLGRQELDFEDYMPPTRASRHKFLSFLRSPEPPRVQSIQPVFPSVQARPVQWLEAYRLNNPTSLVVVLLVWLLVFIWFLTAQLPLRDGDGNSVLNLDCTDTLWKRKNECGIDGINCRPFSDYSFAFQCPAKCGGVQILNPHVVGPLEVNYRPLVIGTEVYRGDSFICGSAIHAGIVDDQKGGAGRITLVGNYDNFASTKRHGIESLPFDSYFPLAFSLAFDDSFQAISDPRSALLPISILFTAVLAIFSTSPKIFFPIFILIFAHVSFFSDPPSASYHSTTVLPDHISMFVKRLLPAMFVAIVLYSTVIKRTLSGLTAQFEKAIFWLGGFWIGALSNYTFDWIPISRLTAHDLEQQPGAKIALAVIIVVLAVIIVGQVYYFWLEGRLLRYLGLYGIFVTSILVCLAIPGVNLRFHHYILAMLLLPGTSLQTRPSLLYQGILLGLFVNGIARWDFDSILQTSAALRDDAKFNSVVPKILNAVIESDTEGTVATFSYDVHPIGVNGISVLVNDVERDRTFYDGGLVAASFKWDRPIDKRINEYFRWAYVIDGRTLDYSKPITWYGTDQPSLHSLLAKMHGILLTATTALSTLVPRQMRNCPSTPTCPRWNGCVSTSTNGAVFQLSCATDYNGRVIDAAQADAFVDCGDACSRRSGCIAFNMKDGFCYLLGKPVGTARISSNNVNAGVQLKAPTDPELAPGSSTCTTVIDCPTNDKCRYLTNSKSFIAECNYDYYGGDIALKSTDTMTKCVDECAIFPGCVAVTWVDSNCYLKNNKTKIVYNNEVDSKYIFLHYHAYIGDEASTIHKLHERYGPYVRVAPNEIDISDADAIPAIYVSKGGFPKAACYANFDIDGHKTIFSTVDADYRSPRAKAIVPLFSTKALRENEKAIWGCVDRMIERLKEESKTRRPVNVLNLTRSLAVDAVSTHLFRENYDGVSERGPVLSVSAFVDAFVAVGRFFYLPNIAFIWLEWAVGKWMPDPETEDSMMLVDKFVSALVTNTSEKSTTYPGRLLAAGLSDSEVKAQCKDLVFAGTDSTGMNLATIMLNLACYTEKYERLKEEIRSNAAVGSDAQEVQALPYLNAVVKEGLRISMANPTRLPHVVPTGGWTFKSTYFPAGSVVGCSAYELHFNPTVFPEPRSFEPERWLSPTEAMSKYWFAFGAGSRACIARNLATLELQFATERLGKSGVLDGAKVMQQEVEIYEWFNSKVKGERIDLVWG</sequence>
<dbReference type="PRINTS" id="PR00385">
    <property type="entry name" value="P450"/>
</dbReference>
<feature type="compositionally biased region" description="Basic and acidic residues" evidence="4">
    <location>
        <begin position="31"/>
        <end position="41"/>
    </location>
</feature>
<accession>A0A8H7BM45</accession>
<feature type="transmembrane region" description="Helical" evidence="5">
    <location>
        <begin position="449"/>
        <end position="469"/>
    </location>
</feature>
<dbReference type="PANTHER" id="PTHR31331:SF8">
    <property type="entry name" value="LCCL DOMAIN PROTEIN (AFU_ORTHOLOGUE AFUA_5G02970)"/>
    <property type="match status" value="1"/>
</dbReference>
<evidence type="ECO:0000256" key="2">
    <source>
        <dbReference type="ARBA" id="ARBA00023004"/>
    </source>
</evidence>
<dbReference type="InterPro" id="IPR004043">
    <property type="entry name" value="LCCL"/>
</dbReference>
<feature type="transmembrane region" description="Helical" evidence="5">
    <location>
        <begin position="117"/>
        <end position="135"/>
    </location>
</feature>
<dbReference type="SUPFAM" id="SSF48264">
    <property type="entry name" value="Cytochrome P450"/>
    <property type="match status" value="1"/>
</dbReference>
<dbReference type="GO" id="GO:0005506">
    <property type="term" value="F:iron ion binding"/>
    <property type="evidence" value="ECO:0007669"/>
    <property type="project" value="InterPro"/>
</dbReference>
<dbReference type="PROSITE" id="PS50820">
    <property type="entry name" value="LCCL"/>
    <property type="match status" value="1"/>
</dbReference>
<feature type="transmembrane region" description="Helical" evidence="5">
    <location>
        <begin position="287"/>
        <end position="303"/>
    </location>
</feature>
<dbReference type="GO" id="GO:0004497">
    <property type="term" value="F:monooxygenase activity"/>
    <property type="evidence" value="ECO:0007669"/>
    <property type="project" value="InterPro"/>
</dbReference>
<dbReference type="RefSeq" id="XP_038791886.1">
    <property type="nucleotide sequence ID" value="XM_038926030.1"/>
</dbReference>
<dbReference type="PROSITE" id="PS00086">
    <property type="entry name" value="CYTOCHROME_P450"/>
    <property type="match status" value="1"/>
</dbReference>
<dbReference type="GO" id="GO:0020037">
    <property type="term" value="F:heme binding"/>
    <property type="evidence" value="ECO:0007669"/>
    <property type="project" value="InterPro"/>
</dbReference>
<evidence type="ECO:0000256" key="1">
    <source>
        <dbReference type="ARBA" id="ARBA00022723"/>
    </source>
</evidence>
<gene>
    <name evidence="7" type="ORF">GT037_000983</name>
</gene>
<keyword evidence="5" id="KW-0812">Transmembrane</keyword>
<keyword evidence="2 3" id="KW-0408">Iron</keyword>
<keyword evidence="5" id="KW-1133">Transmembrane helix</keyword>